<dbReference type="Gene3D" id="1.25.10.10">
    <property type="entry name" value="Leucine-rich Repeat Variant"/>
    <property type="match status" value="1"/>
</dbReference>
<proteinExistence type="predicted"/>
<keyword evidence="2" id="KW-1185">Reference proteome</keyword>
<dbReference type="EMBL" id="JAGKQM010000017">
    <property type="protein sequence ID" value="KAH0868375.1"/>
    <property type="molecule type" value="Genomic_DNA"/>
</dbReference>
<accession>A0ABQ7YJJ6</accession>
<evidence type="ECO:0000313" key="1">
    <source>
        <dbReference type="EMBL" id="KAH0868375.1"/>
    </source>
</evidence>
<sequence>MTREDKEVLSLVHHELRKIGITDRNLRSNSISGIFHNFEMAVVKLLQECRCISYHVGGESFKLDMDLEMKLSSIILKQLDDVAGDASGLAVKCLAPLVKKVGEEHIAAEGKSKYDGVRGIISDKWSMRILWDCALGSAVAPYDIVLGLYMVAVERQTQNRARALA</sequence>
<reference evidence="1 2" key="1">
    <citation type="submission" date="2021-05" db="EMBL/GenBank/DDBJ databases">
        <title>Genome Assembly of Synthetic Allotetraploid Brassica napus Reveals Homoeologous Exchanges between Subgenomes.</title>
        <authorList>
            <person name="Davis J.T."/>
        </authorList>
    </citation>
    <scope>NUCLEOTIDE SEQUENCE [LARGE SCALE GENOMIC DNA]</scope>
    <source>
        <strain evidence="2">cv. Da-Ae</strain>
        <tissue evidence="1">Seedling</tissue>
    </source>
</reference>
<dbReference type="Proteomes" id="UP000824890">
    <property type="component" value="Unassembled WGS sequence"/>
</dbReference>
<protein>
    <submittedName>
        <fullName evidence="1">Uncharacterized protein</fullName>
    </submittedName>
</protein>
<comment type="caution">
    <text evidence="1">The sequence shown here is derived from an EMBL/GenBank/DDBJ whole genome shotgun (WGS) entry which is preliminary data.</text>
</comment>
<organism evidence="1 2">
    <name type="scientific">Brassica napus</name>
    <name type="common">Rape</name>
    <dbReference type="NCBI Taxonomy" id="3708"/>
    <lineage>
        <taxon>Eukaryota</taxon>
        <taxon>Viridiplantae</taxon>
        <taxon>Streptophyta</taxon>
        <taxon>Embryophyta</taxon>
        <taxon>Tracheophyta</taxon>
        <taxon>Spermatophyta</taxon>
        <taxon>Magnoliopsida</taxon>
        <taxon>eudicotyledons</taxon>
        <taxon>Gunneridae</taxon>
        <taxon>Pentapetalae</taxon>
        <taxon>rosids</taxon>
        <taxon>malvids</taxon>
        <taxon>Brassicales</taxon>
        <taxon>Brassicaceae</taxon>
        <taxon>Brassiceae</taxon>
        <taxon>Brassica</taxon>
    </lineage>
</organism>
<evidence type="ECO:0000313" key="2">
    <source>
        <dbReference type="Proteomes" id="UP000824890"/>
    </source>
</evidence>
<name>A0ABQ7YJJ6_BRANA</name>
<dbReference type="InterPro" id="IPR011989">
    <property type="entry name" value="ARM-like"/>
</dbReference>
<gene>
    <name evidence="1" type="ORF">HID58_075397</name>
</gene>